<dbReference type="InterPro" id="IPR044066">
    <property type="entry name" value="TRIAD_supradom"/>
</dbReference>
<protein>
    <submittedName>
        <fullName evidence="8">IBR domain-containing protein</fullName>
    </submittedName>
</protein>
<keyword evidence="4" id="KW-0863">Zinc-finger</keyword>
<evidence type="ECO:0000256" key="6">
    <source>
        <dbReference type="ARBA" id="ARBA00022833"/>
    </source>
</evidence>
<keyword evidence="6" id="KW-0862">Zinc</keyword>
<evidence type="ECO:0000313" key="9">
    <source>
        <dbReference type="Proteomes" id="UP000094444"/>
    </source>
</evidence>
<dbReference type="Proteomes" id="UP000094444">
    <property type="component" value="Unassembled WGS sequence"/>
</dbReference>
<dbReference type="GO" id="GO:0004842">
    <property type="term" value="F:ubiquitin-protein transferase activity"/>
    <property type="evidence" value="ECO:0007669"/>
    <property type="project" value="InterPro"/>
</dbReference>
<comment type="caution">
    <text evidence="8">The sequence shown here is derived from an EMBL/GenBank/DDBJ whole genome shotgun (WGS) entry which is preliminary data.</text>
</comment>
<accession>A0A2P5IEY8</accession>
<evidence type="ECO:0000256" key="4">
    <source>
        <dbReference type="ARBA" id="ARBA00022771"/>
    </source>
</evidence>
<name>A0A2P5IEY8_DIAHE</name>
<dbReference type="GO" id="GO:0016567">
    <property type="term" value="P:protein ubiquitination"/>
    <property type="evidence" value="ECO:0007669"/>
    <property type="project" value="InterPro"/>
</dbReference>
<gene>
    <name evidence="8" type="ORF">DHEL01_v200530</name>
</gene>
<dbReference type="PANTHER" id="PTHR11685">
    <property type="entry name" value="RBR FAMILY RING FINGER AND IBR DOMAIN-CONTAINING"/>
    <property type="match status" value="1"/>
</dbReference>
<dbReference type="SUPFAM" id="SSF57850">
    <property type="entry name" value="RING/U-box"/>
    <property type="match status" value="1"/>
</dbReference>
<evidence type="ECO:0000256" key="1">
    <source>
        <dbReference type="ARBA" id="ARBA00022679"/>
    </source>
</evidence>
<evidence type="ECO:0000256" key="3">
    <source>
        <dbReference type="ARBA" id="ARBA00022737"/>
    </source>
</evidence>
<sequence length="231" mass="27406">MTNLFKRLHRHKTTRSTCLCCYDQRAAIKLSCQHAYCKECFRQLVLNAVQSEQYWPPKCCGRPINDIICLKSIPRRLRGVYKYKKYEYSVPADQRYYCPWPDCGVFVPEDKDNTPYCRARCKRKHVTCKKCLGFAHLDPVYCPQNRDMEVVIKMAFEHGWQRCWKCRTMIEHTGQCRHMSCRCGAEFCFVYGAKWWTCGCTERQLKQLKERIANSAALRRAQEGREAQEQR</sequence>
<reference evidence="8" key="1">
    <citation type="submission" date="2017-09" db="EMBL/GenBank/DDBJ databases">
        <title>Polyketide synthases of a Diaporthe helianthi virulent isolate.</title>
        <authorList>
            <person name="Baroncelli R."/>
        </authorList>
    </citation>
    <scope>NUCLEOTIDE SEQUENCE [LARGE SCALE GENOMIC DNA]</scope>
    <source>
        <strain evidence="8">7/96</strain>
    </source>
</reference>
<dbReference type="STRING" id="158607.A0A2P5IEY8"/>
<feature type="domain" description="RING-type" evidence="7">
    <location>
        <begin position="14"/>
        <end position="204"/>
    </location>
</feature>
<proteinExistence type="predicted"/>
<dbReference type="InterPro" id="IPR031127">
    <property type="entry name" value="E3_UB_ligase_RBR"/>
</dbReference>
<evidence type="ECO:0000259" key="7">
    <source>
        <dbReference type="PROSITE" id="PS51873"/>
    </source>
</evidence>
<organism evidence="8 9">
    <name type="scientific">Diaporthe helianthi</name>
    <dbReference type="NCBI Taxonomy" id="158607"/>
    <lineage>
        <taxon>Eukaryota</taxon>
        <taxon>Fungi</taxon>
        <taxon>Dikarya</taxon>
        <taxon>Ascomycota</taxon>
        <taxon>Pezizomycotina</taxon>
        <taxon>Sordariomycetes</taxon>
        <taxon>Sordariomycetidae</taxon>
        <taxon>Diaporthales</taxon>
        <taxon>Diaporthaceae</taxon>
        <taxon>Diaporthe</taxon>
    </lineage>
</organism>
<evidence type="ECO:0000256" key="2">
    <source>
        <dbReference type="ARBA" id="ARBA00022723"/>
    </source>
</evidence>
<dbReference type="EMBL" id="MAVT02000021">
    <property type="protein sequence ID" value="POS81063.1"/>
    <property type="molecule type" value="Genomic_DNA"/>
</dbReference>
<dbReference type="OrthoDB" id="9977870at2759"/>
<dbReference type="InParanoid" id="A0A2P5IEY8"/>
<keyword evidence="3" id="KW-0677">Repeat</keyword>
<keyword evidence="2" id="KW-0479">Metal-binding</keyword>
<keyword evidence="9" id="KW-1185">Reference proteome</keyword>
<keyword evidence="1" id="KW-0808">Transferase</keyword>
<dbReference type="GO" id="GO:0008270">
    <property type="term" value="F:zinc ion binding"/>
    <property type="evidence" value="ECO:0007669"/>
    <property type="project" value="UniProtKB-KW"/>
</dbReference>
<dbReference type="AlphaFoldDB" id="A0A2P5IEY8"/>
<evidence type="ECO:0000256" key="5">
    <source>
        <dbReference type="ARBA" id="ARBA00022786"/>
    </source>
</evidence>
<keyword evidence="5" id="KW-0833">Ubl conjugation pathway</keyword>
<dbReference type="CDD" id="cd22584">
    <property type="entry name" value="Rcat_RBR_unk"/>
    <property type="match status" value="1"/>
</dbReference>
<evidence type="ECO:0000313" key="8">
    <source>
        <dbReference type="EMBL" id="POS81063.1"/>
    </source>
</evidence>
<dbReference type="Gene3D" id="1.20.120.1750">
    <property type="match status" value="1"/>
</dbReference>
<dbReference type="PROSITE" id="PS51873">
    <property type="entry name" value="TRIAD"/>
    <property type="match status" value="1"/>
</dbReference>